<keyword evidence="4" id="KW-0418">Kinase</keyword>
<dbReference type="EMBL" id="CP126222">
    <property type="protein sequence ID" value="WIA22654.1"/>
    <property type="molecule type" value="Genomic_DNA"/>
</dbReference>
<dbReference type="InterPro" id="IPR001245">
    <property type="entry name" value="Ser-Thr/Tyr_kinase_cat_dom"/>
</dbReference>
<evidence type="ECO:0000256" key="6">
    <source>
        <dbReference type="PROSITE-ProRule" id="PRU10141"/>
    </source>
</evidence>
<feature type="binding site" evidence="6">
    <location>
        <position position="598"/>
    </location>
    <ligand>
        <name>ATP</name>
        <dbReference type="ChEBI" id="CHEBI:30616"/>
    </ligand>
</feature>
<gene>
    <name evidence="9" type="ORF">OEZ85_001068</name>
</gene>
<dbReference type="Pfam" id="PF07714">
    <property type="entry name" value="PK_Tyr_Ser-Thr"/>
    <property type="match status" value="2"/>
</dbReference>
<dbReference type="InterPro" id="IPR000270">
    <property type="entry name" value="PB1_dom"/>
</dbReference>
<dbReference type="PROSITE" id="PS00108">
    <property type="entry name" value="PROTEIN_KINASE_ST"/>
    <property type="match status" value="1"/>
</dbReference>
<feature type="region of interest" description="Disordered" evidence="7">
    <location>
        <begin position="221"/>
        <end position="242"/>
    </location>
</feature>
<feature type="region of interest" description="Disordered" evidence="7">
    <location>
        <begin position="493"/>
        <end position="558"/>
    </location>
</feature>
<feature type="compositionally biased region" description="Low complexity" evidence="7">
    <location>
        <begin position="346"/>
        <end position="359"/>
    </location>
</feature>
<evidence type="ECO:0000256" key="5">
    <source>
        <dbReference type="ARBA" id="ARBA00022840"/>
    </source>
</evidence>
<dbReference type="PANTHER" id="PTHR44329">
    <property type="entry name" value="SERINE/THREONINE-PROTEIN KINASE TNNI3K-RELATED"/>
    <property type="match status" value="1"/>
</dbReference>
<dbReference type="Gene3D" id="1.10.510.10">
    <property type="entry name" value="Transferase(Phosphotransferase) domain 1"/>
    <property type="match status" value="2"/>
</dbReference>
<evidence type="ECO:0000256" key="7">
    <source>
        <dbReference type="SAM" id="MobiDB-lite"/>
    </source>
</evidence>
<accession>A0ABY8UNV9</accession>
<dbReference type="InterPro" id="IPR000719">
    <property type="entry name" value="Prot_kinase_dom"/>
</dbReference>
<dbReference type="Pfam" id="PF00564">
    <property type="entry name" value="PB1"/>
    <property type="match status" value="1"/>
</dbReference>
<feature type="compositionally biased region" description="Polar residues" evidence="7">
    <location>
        <begin position="181"/>
        <end position="193"/>
    </location>
</feature>
<dbReference type="InterPro" id="IPR017441">
    <property type="entry name" value="Protein_kinase_ATP_BS"/>
</dbReference>
<feature type="region of interest" description="Disordered" evidence="7">
    <location>
        <begin position="260"/>
        <end position="287"/>
    </location>
</feature>
<evidence type="ECO:0000256" key="1">
    <source>
        <dbReference type="ARBA" id="ARBA00022527"/>
    </source>
</evidence>
<keyword evidence="5 6" id="KW-0067">ATP-binding</keyword>
<dbReference type="Proteomes" id="UP001244341">
    <property type="component" value="Chromosome 15b"/>
</dbReference>
<evidence type="ECO:0000256" key="2">
    <source>
        <dbReference type="ARBA" id="ARBA00022679"/>
    </source>
</evidence>
<dbReference type="SMART" id="SM00220">
    <property type="entry name" value="S_TKc"/>
    <property type="match status" value="1"/>
</dbReference>
<sequence>MSACITSVASLPSSSSCLEDSSGRVKLRLCFNGRFEQTPNQQAWKFVGAEYFNESIGYGVKYADFMFKLSEKFKTAVSVKYAAPGEDLDPETLISVQDDADLQELVEDYFAHLERPGTPSKTFRIKVFVFMAAEEPLTPDEIMEGQTFFSEMRVAPPRLRTYRGLDGRSSWGSTLSSTGTPCTRQQDMSTGDWPSSIAGQAPALAPEDLSELQLQHLMASAAMHSGGSEQAAHSSHSQQQRLPPIDSAMEQEALDRVRMSVSYSHQHQLPRDQYRAAAGGRGYDSDAGVSQLLEDEHEDGEDDDGDADSLQDAEQIAEVLAAIEQQQQQRAAQLLHAARVDAAGADDAAAEAAAEAEPGAGDDGSSWQQPSEEASLPADPWDMSDEAAQQPVDASQLPSLPSHISTFGDDGNEQQEQNGDSGEPDAAAGRPSLEQRRQRSVRFDEEGAGAAVLDAITAASQLPSHISAFGDDLGSNEQEGFAALAGSDELEAEAPATDRPGQLSARLAGGYGRPRTQDSSFSLDGELGAAGEGQAGGEAGGCQPDRQDSGDSLASLPKLQPVHRLAKPDLRIVAKIGEGAFGEVSVASAPLYGTVAVKWLKSERFGKHFASFGREAALLADLNHPNVLRFFGVVTESAQDNTVIGIMTEYIRGGSMSSFLRMSRSLLPLRTRCELALAASNGLAYLHELRIVHFDLKPDNLLLDAPPAVVRAAAGADLEEPVVGIRISSAAAGAAGAGAVPLPASSAAARDAADGSSHGGSSVAPSVSGRSPAGSSRGGRGGRRSSGLIAAPGSFAEFCEVPVVKVADFGLSKHKLNSTYVSSCRDLRGTLPYMAPELVADPERVCEKADVWSLGVVMWEMLTREIPFQDLAPQQILMGLMCGNLHLDIPEWCEPEWRGLLEACLEPNPSARPSMRELARQLEAIRDQQLAHEQQRLQAQDVAPLLRL</sequence>
<proteinExistence type="predicted"/>
<reference evidence="9 10" key="1">
    <citation type="submission" date="2023-05" db="EMBL/GenBank/DDBJ databases">
        <title>A 100% complete, gapless, phased diploid assembly of the Scenedesmus obliquus UTEX 3031 genome.</title>
        <authorList>
            <person name="Biondi T.C."/>
            <person name="Hanschen E.R."/>
            <person name="Kwon T."/>
            <person name="Eng W."/>
            <person name="Kruse C.P.S."/>
            <person name="Koehler S.I."/>
            <person name="Kunde Y."/>
            <person name="Gleasner C.D."/>
            <person name="You Mak K.T."/>
            <person name="Polle J."/>
            <person name="Hovde B.T."/>
            <person name="Starkenburg S.R."/>
        </authorList>
    </citation>
    <scope>NUCLEOTIDE SEQUENCE [LARGE SCALE GENOMIC DNA]</scope>
    <source>
        <strain evidence="9 10">DOE0152z</strain>
    </source>
</reference>
<feature type="region of interest" description="Disordered" evidence="7">
    <location>
        <begin position="170"/>
        <end position="200"/>
    </location>
</feature>
<dbReference type="PROSITE" id="PS50011">
    <property type="entry name" value="PROTEIN_KINASE_DOM"/>
    <property type="match status" value="1"/>
</dbReference>
<feature type="region of interest" description="Disordered" evidence="7">
    <location>
        <begin position="346"/>
        <end position="445"/>
    </location>
</feature>
<name>A0ABY8UNV9_TETOB</name>
<evidence type="ECO:0000256" key="4">
    <source>
        <dbReference type="ARBA" id="ARBA00022777"/>
    </source>
</evidence>
<dbReference type="InterPro" id="IPR011009">
    <property type="entry name" value="Kinase-like_dom_sf"/>
</dbReference>
<evidence type="ECO:0000259" key="8">
    <source>
        <dbReference type="PROSITE" id="PS50011"/>
    </source>
</evidence>
<dbReference type="InterPro" id="IPR051681">
    <property type="entry name" value="Ser/Thr_Kinases-Pseudokinases"/>
</dbReference>
<protein>
    <recommendedName>
        <fullName evidence="8">Protein kinase domain-containing protein</fullName>
    </recommendedName>
</protein>
<organism evidence="9 10">
    <name type="scientific">Tetradesmus obliquus</name>
    <name type="common">Green alga</name>
    <name type="synonym">Acutodesmus obliquus</name>
    <dbReference type="NCBI Taxonomy" id="3088"/>
    <lineage>
        <taxon>Eukaryota</taxon>
        <taxon>Viridiplantae</taxon>
        <taxon>Chlorophyta</taxon>
        <taxon>core chlorophytes</taxon>
        <taxon>Chlorophyceae</taxon>
        <taxon>CS clade</taxon>
        <taxon>Sphaeropleales</taxon>
        <taxon>Scenedesmaceae</taxon>
        <taxon>Tetradesmus</taxon>
    </lineage>
</organism>
<keyword evidence="10" id="KW-1185">Reference proteome</keyword>
<feature type="compositionally biased region" description="Basic and acidic residues" evidence="7">
    <location>
        <begin position="433"/>
        <end position="445"/>
    </location>
</feature>
<dbReference type="SUPFAM" id="SSF56112">
    <property type="entry name" value="Protein kinase-like (PK-like)"/>
    <property type="match status" value="1"/>
</dbReference>
<dbReference type="SMART" id="SM00666">
    <property type="entry name" value="PB1"/>
    <property type="match status" value="1"/>
</dbReference>
<evidence type="ECO:0000313" key="10">
    <source>
        <dbReference type="Proteomes" id="UP001244341"/>
    </source>
</evidence>
<keyword evidence="1" id="KW-0723">Serine/threonine-protein kinase</keyword>
<dbReference type="InterPro" id="IPR008271">
    <property type="entry name" value="Ser/Thr_kinase_AS"/>
</dbReference>
<evidence type="ECO:0000256" key="3">
    <source>
        <dbReference type="ARBA" id="ARBA00022741"/>
    </source>
</evidence>
<feature type="domain" description="Protein kinase" evidence="8">
    <location>
        <begin position="570"/>
        <end position="925"/>
    </location>
</feature>
<feature type="compositionally biased region" description="Polar residues" evidence="7">
    <location>
        <begin position="392"/>
        <end position="405"/>
    </location>
</feature>
<feature type="compositionally biased region" description="Low complexity" evidence="7">
    <location>
        <begin position="170"/>
        <end position="180"/>
    </location>
</feature>
<keyword evidence="3 6" id="KW-0547">Nucleotide-binding</keyword>
<feature type="compositionally biased region" description="Low complexity" evidence="7">
    <location>
        <begin position="224"/>
        <end position="240"/>
    </location>
</feature>
<feature type="compositionally biased region" description="Gly residues" evidence="7">
    <location>
        <begin position="528"/>
        <end position="540"/>
    </location>
</feature>
<evidence type="ECO:0000313" key="9">
    <source>
        <dbReference type="EMBL" id="WIA22654.1"/>
    </source>
</evidence>
<dbReference type="SUPFAM" id="SSF54277">
    <property type="entry name" value="CAD &amp; PB1 domains"/>
    <property type="match status" value="1"/>
</dbReference>
<feature type="region of interest" description="Disordered" evidence="7">
    <location>
        <begin position="750"/>
        <end position="785"/>
    </location>
</feature>
<keyword evidence="2" id="KW-0808">Transferase</keyword>
<feature type="compositionally biased region" description="Low complexity" evidence="7">
    <location>
        <begin position="750"/>
        <end position="775"/>
    </location>
</feature>
<dbReference type="PROSITE" id="PS00107">
    <property type="entry name" value="PROTEIN_KINASE_ATP"/>
    <property type="match status" value="1"/>
</dbReference>